<dbReference type="InterPro" id="IPR000421">
    <property type="entry name" value="FA58C"/>
</dbReference>
<accession>A0A087SUK6</accession>
<dbReference type="EMBL" id="KK112016">
    <property type="protein sequence ID" value="KFM56545.1"/>
    <property type="molecule type" value="Genomic_DNA"/>
</dbReference>
<protein>
    <submittedName>
        <fullName evidence="2">Neuropilin-1</fullName>
    </submittedName>
</protein>
<evidence type="ECO:0000313" key="3">
    <source>
        <dbReference type="Proteomes" id="UP000054359"/>
    </source>
</evidence>
<proteinExistence type="predicted"/>
<keyword evidence="3" id="KW-1185">Reference proteome</keyword>
<feature type="domain" description="F5/8 type C" evidence="1">
    <location>
        <begin position="9"/>
        <end position="156"/>
    </location>
</feature>
<sequence>MFVVNSQECYNKLELSNPKKIYKCQLSASSAAKRETGPYNIRKHSKKGWSPALRLGPHKPYFQIDFLRNTRVSRLEFIKVADTRSVTKYRLQYSHTGSDWLYANEVTELTYKKNGEAIDTLEKPIQTRFVRVIIEEAEKGEEDTKYIGLKMEMYGCFIGEKLPSVTCAKTDPTWYSDDKNKYG</sequence>
<dbReference type="PROSITE" id="PS50022">
    <property type="entry name" value="FA58C_3"/>
    <property type="match status" value="1"/>
</dbReference>
<gene>
    <name evidence="2" type="ORF">X975_06376</name>
</gene>
<dbReference type="AlphaFoldDB" id="A0A087SUK6"/>
<dbReference type="OrthoDB" id="6433279at2759"/>
<reference evidence="2 3" key="1">
    <citation type="submission" date="2013-11" db="EMBL/GenBank/DDBJ databases">
        <title>Genome sequencing of Stegodyphus mimosarum.</title>
        <authorList>
            <person name="Bechsgaard J."/>
        </authorList>
    </citation>
    <scope>NUCLEOTIDE SEQUENCE [LARGE SCALE GENOMIC DNA]</scope>
</reference>
<dbReference type="STRING" id="407821.A0A087SUK6"/>
<evidence type="ECO:0000259" key="1">
    <source>
        <dbReference type="PROSITE" id="PS50022"/>
    </source>
</evidence>
<organism evidence="2 3">
    <name type="scientific">Stegodyphus mimosarum</name>
    <name type="common">African social velvet spider</name>
    <dbReference type="NCBI Taxonomy" id="407821"/>
    <lineage>
        <taxon>Eukaryota</taxon>
        <taxon>Metazoa</taxon>
        <taxon>Ecdysozoa</taxon>
        <taxon>Arthropoda</taxon>
        <taxon>Chelicerata</taxon>
        <taxon>Arachnida</taxon>
        <taxon>Araneae</taxon>
        <taxon>Araneomorphae</taxon>
        <taxon>Entelegynae</taxon>
        <taxon>Eresoidea</taxon>
        <taxon>Eresidae</taxon>
        <taxon>Stegodyphus</taxon>
    </lineage>
</organism>
<dbReference type="Pfam" id="PF00754">
    <property type="entry name" value="F5_F8_type_C"/>
    <property type="match status" value="1"/>
</dbReference>
<dbReference type="InterPro" id="IPR008979">
    <property type="entry name" value="Galactose-bd-like_sf"/>
</dbReference>
<evidence type="ECO:0000313" key="2">
    <source>
        <dbReference type="EMBL" id="KFM56545.1"/>
    </source>
</evidence>
<dbReference type="PANTHER" id="PTHR24543">
    <property type="entry name" value="MULTICOPPER OXIDASE-RELATED"/>
    <property type="match status" value="1"/>
</dbReference>
<name>A0A087SUK6_STEMI</name>
<dbReference type="SUPFAM" id="SSF49785">
    <property type="entry name" value="Galactose-binding domain-like"/>
    <property type="match status" value="1"/>
</dbReference>
<feature type="non-terminal residue" evidence="2">
    <location>
        <position position="183"/>
    </location>
</feature>
<dbReference type="Proteomes" id="UP000054359">
    <property type="component" value="Unassembled WGS sequence"/>
</dbReference>
<dbReference type="Gene3D" id="2.60.120.260">
    <property type="entry name" value="Galactose-binding domain-like"/>
    <property type="match status" value="1"/>
</dbReference>